<dbReference type="RefSeq" id="WP_013272995.1">
    <property type="nucleotide sequence ID" value="NC_014376.1"/>
</dbReference>
<organism evidence="2 3">
    <name type="scientific">Lacrimispora saccharolytica (strain ATCC 35040 / DSM 2544 / NRCC 2533 / WM1)</name>
    <name type="common">Clostridium saccharolyticum</name>
    <dbReference type="NCBI Taxonomy" id="610130"/>
    <lineage>
        <taxon>Bacteria</taxon>
        <taxon>Bacillati</taxon>
        <taxon>Bacillota</taxon>
        <taxon>Clostridia</taxon>
        <taxon>Lachnospirales</taxon>
        <taxon>Lachnospiraceae</taxon>
        <taxon>Lacrimispora</taxon>
    </lineage>
</organism>
<accession>D9R3G0</accession>
<evidence type="ECO:0008006" key="4">
    <source>
        <dbReference type="Google" id="ProtNLM"/>
    </source>
</evidence>
<gene>
    <name evidence="2" type="ordered locus">Closa_2336</name>
</gene>
<keyword evidence="1" id="KW-0812">Transmembrane</keyword>
<dbReference type="Proteomes" id="UP000001662">
    <property type="component" value="Chromosome"/>
</dbReference>
<dbReference type="KEGG" id="csh:Closa_2336"/>
<keyword evidence="3" id="KW-1185">Reference proteome</keyword>
<evidence type="ECO:0000313" key="3">
    <source>
        <dbReference type="Proteomes" id="UP000001662"/>
    </source>
</evidence>
<protein>
    <recommendedName>
        <fullName evidence="4">DUF975 family protein</fullName>
    </recommendedName>
</protein>
<dbReference type="STRING" id="610130.Closa_2336"/>
<dbReference type="EMBL" id="CP002109">
    <property type="protein sequence ID" value="ADL04909.1"/>
    <property type="molecule type" value="Genomic_DNA"/>
</dbReference>
<dbReference type="HOGENOM" id="CLU_045673_1_0_9"/>
<keyword evidence="1" id="KW-0472">Membrane</keyword>
<dbReference type="PANTHER" id="PTHR40076:SF1">
    <property type="entry name" value="MEMBRANE PROTEIN"/>
    <property type="match status" value="1"/>
</dbReference>
<dbReference type="PaxDb" id="610130-Closa_2336"/>
<reference evidence="2" key="1">
    <citation type="submission" date="2010-07" db="EMBL/GenBank/DDBJ databases">
        <title>Complete sequence of Clostridium saccharolyticum WM1.</title>
        <authorList>
            <consortium name="US DOE Joint Genome Institute"/>
            <person name="Lucas S."/>
            <person name="Copeland A."/>
            <person name="Lapidus A."/>
            <person name="Cheng J.-F."/>
            <person name="Bruce D."/>
            <person name="Goodwin L."/>
            <person name="Pitluck S."/>
            <person name="Chertkov O."/>
            <person name="Detter J.C."/>
            <person name="Han C."/>
            <person name="Tapia R."/>
            <person name="Land M."/>
            <person name="Hauser L."/>
            <person name="Chang Y.-J."/>
            <person name="Jeffries C."/>
            <person name="Kyrpides N."/>
            <person name="Ivanova N."/>
            <person name="Mikhailova N."/>
            <person name="Mouttaki H."/>
            <person name="Lin L."/>
            <person name="Zhou J."/>
            <person name="Hemme C.L."/>
            <person name="Woyke T."/>
        </authorList>
    </citation>
    <scope>NUCLEOTIDE SEQUENCE [LARGE SCALE GENOMIC DNA]</scope>
    <source>
        <strain evidence="2">WM1</strain>
    </source>
</reference>
<sequence>MKTSSSELKRRARRSLKGRYGLCIGVQFLACAVLLAASLVYVLTSYSLGLVQNPFFEGSLTISPGYVALRGGIYLSFLVILSVYGLLMPGILKIYLNMSTGNSAGLSDLFFAFQNKPHKFLGLYFINILIGFIWAVPYFVVLIVAVVTDFIPVMVVLLVLTYLLLLIGSTVTMLCLSQSMFILIESPDQRLWKCLKKSAEMMKGNKGGLFYILLSFLGIIILGYCSLGIGFLWILPYIYATMTEYYLDLKDRFPHNSLIGDEEAFSQSAWNRENQW</sequence>
<keyword evidence="1" id="KW-1133">Transmembrane helix</keyword>
<feature type="transmembrane region" description="Helical" evidence="1">
    <location>
        <begin position="209"/>
        <end position="239"/>
    </location>
</feature>
<dbReference type="AlphaFoldDB" id="D9R3G0"/>
<name>D9R3G0_LACSW</name>
<dbReference type="Pfam" id="PF06161">
    <property type="entry name" value="DUF975"/>
    <property type="match status" value="1"/>
</dbReference>
<dbReference type="InterPro" id="IPR010380">
    <property type="entry name" value="DUF975"/>
</dbReference>
<feature type="transmembrane region" description="Helical" evidence="1">
    <location>
        <begin position="121"/>
        <end position="147"/>
    </location>
</feature>
<dbReference type="OrthoDB" id="9784844at2"/>
<evidence type="ECO:0000313" key="2">
    <source>
        <dbReference type="EMBL" id="ADL04909.1"/>
    </source>
</evidence>
<proteinExistence type="predicted"/>
<dbReference type="eggNOG" id="COG5523">
    <property type="taxonomic scope" value="Bacteria"/>
</dbReference>
<feature type="transmembrane region" description="Helical" evidence="1">
    <location>
        <begin position="20"/>
        <end position="43"/>
    </location>
</feature>
<dbReference type="PANTHER" id="PTHR40076">
    <property type="entry name" value="MEMBRANE PROTEIN-RELATED"/>
    <property type="match status" value="1"/>
</dbReference>
<feature type="transmembrane region" description="Helical" evidence="1">
    <location>
        <begin position="153"/>
        <end position="176"/>
    </location>
</feature>
<feature type="transmembrane region" description="Helical" evidence="1">
    <location>
        <begin position="73"/>
        <end position="96"/>
    </location>
</feature>
<evidence type="ECO:0000256" key="1">
    <source>
        <dbReference type="SAM" id="Phobius"/>
    </source>
</evidence>